<dbReference type="InterPro" id="IPR027417">
    <property type="entry name" value="P-loop_NTPase"/>
</dbReference>
<dbReference type="Gene3D" id="3.40.50.300">
    <property type="entry name" value="P-loop containing nucleotide triphosphate hydrolases"/>
    <property type="match status" value="1"/>
</dbReference>
<dbReference type="InterPro" id="IPR039421">
    <property type="entry name" value="Type_1_exporter"/>
</dbReference>
<dbReference type="PROSITE" id="PS50929">
    <property type="entry name" value="ABC_TM1F"/>
    <property type="match status" value="1"/>
</dbReference>
<dbReference type="Pfam" id="PF00005">
    <property type="entry name" value="ABC_tran"/>
    <property type="match status" value="1"/>
</dbReference>
<proteinExistence type="predicted"/>
<feature type="domain" description="ABC transmembrane type-1" evidence="9">
    <location>
        <begin position="24"/>
        <end position="305"/>
    </location>
</feature>
<comment type="subcellular location">
    <subcellularLocation>
        <location evidence="1">Cell membrane</location>
        <topology evidence="1">Multi-pass membrane protein</topology>
    </subcellularLocation>
</comment>
<keyword evidence="5 7" id="KW-1133">Transmembrane helix</keyword>
<dbReference type="GO" id="GO:0016887">
    <property type="term" value="F:ATP hydrolysis activity"/>
    <property type="evidence" value="ECO:0007669"/>
    <property type="project" value="InterPro"/>
</dbReference>
<evidence type="ECO:0000256" key="2">
    <source>
        <dbReference type="ARBA" id="ARBA00022692"/>
    </source>
</evidence>
<dbReference type="Gene3D" id="1.20.1560.10">
    <property type="entry name" value="ABC transporter type 1, transmembrane domain"/>
    <property type="match status" value="1"/>
</dbReference>
<feature type="transmembrane region" description="Helical" evidence="7">
    <location>
        <begin position="167"/>
        <end position="188"/>
    </location>
</feature>
<evidence type="ECO:0000256" key="4">
    <source>
        <dbReference type="ARBA" id="ARBA00022840"/>
    </source>
</evidence>
<evidence type="ECO:0000256" key="7">
    <source>
        <dbReference type="SAM" id="Phobius"/>
    </source>
</evidence>
<dbReference type="SUPFAM" id="SSF90123">
    <property type="entry name" value="ABC transporter transmembrane region"/>
    <property type="match status" value="1"/>
</dbReference>
<dbReference type="PROSITE" id="PS50893">
    <property type="entry name" value="ABC_TRANSPORTER_2"/>
    <property type="match status" value="1"/>
</dbReference>
<dbReference type="AlphaFoldDB" id="A0AB74U137"/>
<dbReference type="InterPro" id="IPR011527">
    <property type="entry name" value="ABC1_TM_dom"/>
</dbReference>
<keyword evidence="6 7" id="KW-0472">Membrane</keyword>
<dbReference type="PANTHER" id="PTHR43394">
    <property type="entry name" value="ATP-DEPENDENT PERMEASE MDL1, MITOCHONDRIAL"/>
    <property type="match status" value="1"/>
</dbReference>
<dbReference type="RefSeq" id="WP_347301514.1">
    <property type="nucleotide sequence ID" value="NZ_CP142435.1"/>
</dbReference>
<organism evidence="10">
    <name type="scientific">Dolosigranulum savutiense</name>
    <dbReference type="NCBI Taxonomy" id="3110288"/>
    <lineage>
        <taxon>Bacteria</taxon>
        <taxon>Bacillati</taxon>
        <taxon>Bacillota</taxon>
        <taxon>Bacilli</taxon>
        <taxon>Lactobacillales</taxon>
        <taxon>Carnobacteriaceae</taxon>
        <taxon>Dolosigranulum</taxon>
    </lineage>
</organism>
<dbReference type="SMART" id="SM00382">
    <property type="entry name" value="AAA"/>
    <property type="match status" value="1"/>
</dbReference>
<dbReference type="KEGG" id="dst:VUQ06_01670"/>
<dbReference type="GO" id="GO:0015421">
    <property type="term" value="F:ABC-type oligopeptide transporter activity"/>
    <property type="evidence" value="ECO:0007669"/>
    <property type="project" value="TreeGrafter"/>
</dbReference>
<dbReference type="InterPro" id="IPR036640">
    <property type="entry name" value="ABC1_TM_sf"/>
</dbReference>
<dbReference type="InterPro" id="IPR003593">
    <property type="entry name" value="AAA+_ATPase"/>
</dbReference>
<feature type="transmembrane region" description="Helical" evidence="7">
    <location>
        <begin position="260"/>
        <end position="281"/>
    </location>
</feature>
<accession>A0AB74U137</accession>
<evidence type="ECO:0000259" key="8">
    <source>
        <dbReference type="PROSITE" id="PS50893"/>
    </source>
</evidence>
<dbReference type="SUPFAM" id="SSF52540">
    <property type="entry name" value="P-loop containing nucleoside triphosphate hydrolases"/>
    <property type="match status" value="1"/>
</dbReference>
<dbReference type="InterPro" id="IPR003439">
    <property type="entry name" value="ABC_transporter-like_ATP-bd"/>
</dbReference>
<evidence type="ECO:0000256" key="6">
    <source>
        <dbReference type="ARBA" id="ARBA00023136"/>
    </source>
</evidence>
<dbReference type="EMBL" id="CP142435">
    <property type="protein sequence ID" value="XBC49959.1"/>
    <property type="molecule type" value="Genomic_DNA"/>
</dbReference>
<feature type="transmembrane region" description="Helical" evidence="7">
    <location>
        <begin position="138"/>
        <end position="161"/>
    </location>
</feature>
<reference evidence="10" key="1">
    <citation type="submission" date="2023-12" db="EMBL/GenBank/DDBJ databases">
        <title>Dolosigranulum savutii sp. nov. isolated from human upper respiratory samples collected in Botswana.</title>
        <authorList>
            <person name="Kelly M.S."/>
        </authorList>
    </citation>
    <scope>NUCLEOTIDE SEQUENCE</scope>
    <source>
        <strain evidence="10">MSK294</strain>
    </source>
</reference>
<feature type="transmembrane region" description="Helical" evidence="7">
    <location>
        <begin position="24"/>
        <end position="47"/>
    </location>
</feature>
<evidence type="ECO:0000256" key="5">
    <source>
        <dbReference type="ARBA" id="ARBA00022989"/>
    </source>
</evidence>
<keyword evidence="3" id="KW-0547">Nucleotide-binding</keyword>
<evidence type="ECO:0000259" key="9">
    <source>
        <dbReference type="PROSITE" id="PS50929"/>
    </source>
</evidence>
<feature type="transmembrane region" description="Helical" evidence="7">
    <location>
        <begin position="67"/>
        <end position="91"/>
    </location>
</feature>
<evidence type="ECO:0000256" key="3">
    <source>
        <dbReference type="ARBA" id="ARBA00022741"/>
    </source>
</evidence>
<dbReference type="GO" id="GO:0005524">
    <property type="term" value="F:ATP binding"/>
    <property type="evidence" value="ECO:0007669"/>
    <property type="project" value="UniProtKB-KW"/>
</dbReference>
<dbReference type="PANTHER" id="PTHR43394:SF1">
    <property type="entry name" value="ATP-BINDING CASSETTE SUB-FAMILY B MEMBER 10, MITOCHONDRIAL"/>
    <property type="match status" value="1"/>
</dbReference>
<dbReference type="GO" id="GO:0005886">
    <property type="term" value="C:plasma membrane"/>
    <property type="evidence" value="ECO:0007669"/>
    <property type="project" value="UniProtKB-SubCell"/>
</dbReference>
<gene>
    <name evidence="10" type="ORF">VUQ06_01670</name>
</gene>
<evidence type="ECO:0000256" key="1">
    <source>
        <dbReference type="ARBA" id="ARBA00004651"/>
    </source>
</evidence>
<keyword evidence="2 7" id="KW-0812">Transmembrane</keyword>
<feature type="domain" description="ABC transporter" evidence="8">
    <location>
        <begin position="351"/>
        <end position="591"/>
    </location>
</feature>
<name>A0AB74U137_9LACT</name>
<protein>
    <submittedName>
        <fullName evidence="10">ABC transporter ATP-binding protein</fullName>
    </submittedName>
</protein>
<sequence length="597" mass="67617">MQLKQRQYKAIDVLKMGYDVSKPLILYLLLLTIVEAIVSTFVVALTTANFIERAELIFSGRVEMTSIYPSIIILMATLGVMTFSGNLVALIHSSIQNKLEQEMLPLIIDKQITLAYKYVETDDYWELSDRLLNEMSEYVMDGISAYMSLIHVGVAMSSIILLITQQLWWAGIIVLMFSCPLIVVAMWAGRHNYAAKVATKEYEHRYSYYSDEMLTNREVVEERTLFDYTQKITNHYYHFFEKARDIQLAVLLKTKVVMKLTGTLPIIVAGITGGLFIPLVIAGQMNPGIFIGIIAALFGLVDILGEGLQEAVKHLAEAREFMNDLTTLMTWESVAGVLDLPDKDRLTFNTLEFINVSFKYPKTDKYVLKNVSFKLESGQRYAFVGANGAGKTTLTKLLTGLYDEYEGDILINGKQLRLYKQSTVKSLFSVVYQQFSKYQISLKDNIALGRISQDVTDAHIQQIAIQAGLEETLHQLDQEMNTLLGKIHENGVDLSGEQWQKLAIARSLISPAPIKIMDEPTAALDPLSENELYQTFAQLMEGKTTILITHRLGSVKLVDKIFVLEAGRLVEHGTHSQLMQHQGLYRYMFKEQEGWYQ</sequence>
<keyword evidence="4 10" id="KW-0067">ATP-binding</keyword>
<evidence type="ECO:0000313" key="10">
    <source>
        <dbReference type="EMBL" id="XBC49959.1"/>
    </source>
</evidence>